<feature type="region of interest" description="Disordered" evidence="1">
    <location>
        <begin position="110"/>
        <end position="144"/>
    </location>
</feature>
<dbReference type="Proteomes" id="UP001303408">
    <property type="component" value="Chromosome"/>
</dbReference>
<sequence>MGHRHRGSPGGTGKAPASEVLAHASEVYSLIGQAPEAYEAALLQAYPERPNPIFEALNGRLSIRQLRVMVEHLPRGPVDREVNGPWGDIEYLLHDIANSLRLLNTTYSNVHRPKGAPQRKPTFLPGPDDKKQDADPRSEQQIQAEQDHLLAVLARDRG</sequence>
<dbReference type="RefSeq" id="WP_313543644.1">
    <property type="nucleotide sequence ID" value="NZ_CP134880.1"/>
</dbReference>
<organism evidence="2">
    <name type="scientific">Demequina capsici</name>
    <dbReference type="NCBI Taxonomy" id="3075620"/>
    <lineage>
        <taxon>Bacteria</taxon>
        <taxon>Bacillati</taxon>
        <taxon>Actinomycetota</taxon>
        <taxon>Actinomycetes</taxon>
        <taxon>Micrococcales</taxon>
        <taxon>Demequinaceae</taxon>
        <taxon>Demequina</taxon>
    </lineage>
</organism>
<dbReference type="AlphaFoldDB" id="A0AA96JAN5"/>
<protein>
    <submittedName>
        <fullName evidence="2">Uncharacterized protein</fullName>
    </submittedName>
</protein>
<reference evidence="2" key="1">
    <citation type="submission" date="2023-09" db="EMBL/GenBank/DDBJ databases">
        <title>Demequina sp. a novel bacteria isolated from Capsicum annuum.</title>
        <authorList>
            <person name="Humaira Z."/>
            <person name="Lee J."/>
            <person name="Cho D."/>
        </authorList>
    </citation>
    <scope>NUCLEOTIDE SEQUENCE</scope>
    <source>
        <strain evidence="2">PMTSA13</strain>
    </source>
</reference>
<name>A0AA96JAN5_9MICO</name>
<evidence type="ECO:0000313" key="2">
    <source>
        <dbReference type="EMBL" id="WNM27555.1"/>
    </source>
</evidence>
<accession>A0AA96JAN5</accession>
<evidence type="ECO:0000256" key="1">
    <source>
        <dbReference type="SAM" id="MobiDB-lite"/>
    </source>
</evidence>
<feature type="compositionally biased region" description="Basic and acidic residues" evidence="1">
    <location>
        <begin position="127"/>
        <end position="138"/>
    </location>
</feature>
<dbReference type="KEGG" id="dcp:RN607_00715"/>
<dbReference type="EMBL" id="CP134880">
    <property type="protein sequence ID" value="WNM27555.1"/>
    <property type="molecule type" value="Genomic_DNA"/>
</dbReference>
<gene>
    <name evidence="2" type="ORF">RN607_00715</name>
</gene>
<proteinExistence type="predicted"/>